<dbReference type="Gene3D" id="3.90.1530.10">
    <property type="entry name" value="Conserved hypothetical protein from pyrococcus furiosus pfu- 392566-001, ParB domain"/>
    <property type="match status" value="1"/>
</dbReference>
<comment type="caution">
    <text evidence="1">The sequence shown here is derived from an EMBL/GenBank/DDBJ whole genome shotgun (WGS) entry which is preliminary data.</text>
</comment>
<dbReference type="EMBL" id="JBHTJP010000035">
    <property type="protein sequence ID" value="MFD0977589.1"/>
    <property type="molecule type" value="Genomic_DNA"/>
</dbReference>
<evidence type="ECO:0000313" key="2">
    <source>
        <dbReference type="Proteomes" id="UP001597100"/>
    </source>
</evidence>
<sequence>MNTEKITLDNLYLDPNNYRLRSKPQYSEIPDLTDDKITGKALQQRTFNIITGKNNIEVKDLIDSFKSNGFLKVDNILVRRLEDDKGFVVIEGNRRVAALKVLQRSFEEGFDIGELDDNIFSKEEGEDKGIEVVRYDYQNPEEYLILMGLRHVSGNKKWDRYNQAKLISELHDSGYNIAQIANKLGVSNKRSVQQQLEAFHAIQDFINDDVSYDVSPSFNPHDRFMIFIEVLLKRKVKNWLEWDSVKKEFTNKENLKRFYTWITPNYETPEDDEDSGINDGELLDPIIVNHKEIRLLNEIIDDEESLVKMEDSRSIHEAVEQNEGFTKKKFTKEIKRAERILKNIKFGPSLQLDIEDKTALNNIRRISDRILDEDD</sequence>
<keyword evidence="2" id="KW-1185">Reference proteome</keyword>
<proteinExistence type="predicted"/>
<dbReference type="InterPro" id="IPR036086">
    <property type="entry name" value="ParB/Sulfiredoxin_sf"/>
</dbReference>
<dbReference type="Proteomes" id="UP001597100">
    <property type="component" value="Unassembled WGS sequence"/>
</dbReference>
<dbReference type="RefSeq" id="WP_380739996.1">
    <property type="nucleotide sequence ID" value="NZ_JBHTJP010000035.1"/>
</dbReference>
<name>A0ABW3IHZ8_9FLAO</name>
<evidence type="ECO:0000313" key="1">
    <source>
        <dbReference type="EMBL" id="MFD0977589.1"/>
    </source>
</evidence>
<gene>
    <name evidence="1" type="ORF">ACFQ1G_12365</name>
</gene>
<protein>
    <submittedName>
        <fullName evidence="1">ParB N-terminal domain-containing protein</fullName>
    </submittedName>
</protein>
<accession>A0ABW3IHZ8</accession>
<organism evidence="1 2">
    <name type="scientific">Salinimicrobium gaetbulicola</name>
    <dbReference type="NCBI Taxonomy" id="999702"/>
    <lineage>
        <taxon>Bacteria</taxon>
        <taxon>Pseudomonadati</taxon>
        <taxon>Bacteroidota</taxon>
        <taxon>Flavobacteriia</taxon>
        <taxon>Flavobacteriales</taxon>
        <taxon>Flavobacteriaceae</taxon>
        <taxon>Salinimicrobium</taxon>
    </lineage>
</organism>
<reference evidence="2" key="1">
    <citation type="journal article" date="2019" name="Int. J. Syst. Evol. Microbiol.">
        <title>The Global Catalogue of Microorganisms (GCM) 10K type strain sequencing project: providing services to taxonomists for standard genome sequencing and annotation.</title>
        <authorList>
            <consortium name="The Broad Institute Genomics Platform"/>
            <consortium name="The Broad Institute Genome Sequencing Center for Infectious Disease"/>
            <person name="Wu L."/>
            <person name="Ma J."/>
        </authorList>
    </citation>
    <scope>NUCLEOTIDE SEQUENCE [LARGE SCALE GENOMIC DNA]</scope>
    <source>
        <strain evidence="2">CCUG 60898</strain>
    </source>
</reference>
<dbReference type="SUPFAM" id="SSF110849">
    <property type="entry name" value="ParB/Sulfiredoxin"/>
    <property type="match status" value="1"/>
</dbReference>